<keyword evidence="3" id="KW-1185">Reference proteome</keyword>
<dbReference type="Proteomes" id="UP000182719">
    <property type="component" value="Unassembled WGS sequence"/>
</dbReference>
<keyword evidence="1" id="KW-0732">Signal</keyword>
<evidence type="ECO:0000313" key="3">
    <source>
        <dbReference type="Proteomes" id="UP000182719"/>
    </source>
</evidence>
<sequence length="266" mass="29410">MFPLQVCFLSFVVLLAACASRQPGAASGRDLRLDTYSTHCSKNPAACPGFAKTQTASRARTIASRSAPVATVFLRDAEPQDELEQRLVECAVQADVEVNRRWFGGRRPHDDECLEEIEVEVDGCMESMTRAAALGREKHAVALACARKGLGESSAETYGIEQRYRFYRANSVLEHVSPEEEKRLLARGCPQGLWRTIKPDLLLQGGDDGRRACRVFDFKFPCLEGKRPQWTRYGKKSAFAGSDQGTIYSEAFGCKAVIISPVGVIR</sequence>
<evidence type="ECO:0008006" key="4">
    <source>
        <dbReference type="Google" id="ProtNLM"/>
    </source>
</evidence>
<evidence type="ECO:0000256" key="1">
    <source>
        <dbReference type="SAM" id="SignalP"/>
    </source>
</evidence>
<feature type="chain" id="PRO_5010231206" description="Lipoprotein" evidence="1">
    <location>
        <begin position="26"/>
        <end position="266"/>
    </location>
</feature>
<protein>
    <recommendedName>
        <fullName evidence="4">Lipoprotein</fullName>
    </recommendedName>
</protein>
<organism evidence="2 3">
    <name type="scientific">Stigmatella aurantiaca</name>
    <dbReference type="NCBI Taxonomy" id="41"/>
    <lineage>
        <taxon>Bacteria</taxon>
        <taxon>Pseudomonadati</taxon>
        <taxon>Myxococcota</taxon>
        <taxon>Myxococcia</taxon>
        <taxon>Myxococcales</taxon>
        <taxon>Cystobacterineae</taxon>
        <taxon>Archangiaceae</taxon>
        <taxon>Stigmatella</taxon>
    </lineage>
</organism>
<gene>
    <name evidence="2" type="ORF">SAMN05444354_11455</name>
</gene>
<accession>A0A1H7X166</accession>
<feature type="signal peptide" evidence="1">
    <location>
        <begin position="1"/>
        <end position="25"/>
    </location>
</feature>
<proteinExistence type="predicted"/>
<reference evidence="3" key="1">
    <citation type="submission" date="2016-10" db="EMBL/GenBank/DDBJ databases">
        <authorList>
            <person name="Varghese N."/>
            <person name="Submissions S."/>
        </authorList>
    </citation>
    <scope>NUCLEOTIDE SEQUENCE [LARGE SCALE GENOMIC DNA]</scope>
    <source>
        <strain evidence="3">DSM 17044</strain>
    </source>
</reference>
<dbReference type="EMBL" id="FOAP01000014">
    <property type="protein sequence ID" value="SEM27503.1"/>
    <property type="molecule type" value="Genomic_DNA"/>
</dbReference>
<evidence type="ECO:0000313" key="2">
    <source>
        <dbReference type="EMBL" id="SEM27503.1"/>
    </source>
</evidence>
<dbReference type="AlphaFoldDB" id="A0A1H7X166"/>
<name>A0A1H7X166_STIAU</name>